<evidence type="ECO:0000259" key="2">
    <source>
        <dbReference type="Pfam" id="PF01728"/>
    </source>
</evidence>
<dbReference type="InterPro" id="IPR002877">
    <property type="entry name" value="RNA_MeTrfase_FtsJ_dom"/>
</dbReference>
<dbReference type="InterPro" id="IPR013094">
    <property type="entry name" value="AB_hydrolase_3"/>
</dbReference>
<gene>
    <name evidence="4" type="ORF">KAF25_001190</name>
</gene>
<name>A0A9P7KVI5_9HYPO</name>
<proteinExistence type="predicted"/>
<dbReference type="EMBL" id="JAGPUO010000004">
    <property type="protein sequence ID" value="KAG5663254.1"/>
    <property type="molecule type" value="Genomic_DNA"/>
</dbReference>
<dbReference type="PANTHER" id="PTHR48081">
    <property type="entry name" value="AB HYDROLASE SUPERFAMILY PROTEIN C4A8.06C"/>
    <property type="match status" value="1"/>
</dbReference>
<evidence type="ECO:0000259" key="3">
    <source>
        <dbReference type="Pfam" id="PF07859"/>
    </source>
</evidence>
<keyword evidence="1" id="KW-0378">Hydrolase</keyword>
<dbReference type="Pfam" id="PF01728">
    <property type="entry name" value="FtsJ"/>
    <property type="match status" value="1"/>
</dbReference>
<accession>A0A9P7KVI5</accession>
<feature type="domain" description="Alpha/beta hydrolase fold-3" evidence="3">
    <location>
        <begin position="435"/>
        <end position="650"/>
    </location>
</feature>
<comment type="caution">
    <text evidence="4">The sequence shown here is derived from an EMBL/GenBank/DDBJ whole genome shotgun (WGS) entry which is preliminary data.</text>
</comment>
<dbReference type="GO" id="GO:0016787">
    <property type="term" value="F:hydrolase activity"/>
    <property type="evidence" value="ECO:0007669"/>
    <property type="project" value="UniProtKB-KW"/>
</dbReference>
<evidence type="ECO:0000313" key="4">
    <source>
        <dbReference type="EMBL" id="KAG5663254.1"/>
    </source>
</evidence>
<dbReference type="InterPro" id="IPR029063">
    <property type="entry name" value="SAM-dependent_MTases_sf"/>
</dbReference>
<evidence type="ECO:0000256" key="1">
    <source>
        <dbReference type="ARBA" id="ARBA00022801"/>
    </source>
</evidence>
<dbReference type="InterPro" id="IPR029058">
    <property type="entry name" value="AB_hydrolase_fold"/>
</dbReference>
<dbReference type="SUPFAM" id="SSF53474">
    <property type="entry name" value="alpha/beta-Hydrolases"/>
    <property type="match status" value="1"/>
</dbReference>
<sequence length="675" mass="75985">MLSLDFEALSIDSVTAQEHPKSTITPATGDYEGPEYEQGAWRAVRDYLMANVEEFRRLQELRSKGWKSAEGDNHFKKQRRTADKSNDKDNQFFYNMMRKIAKDLDKATGALKLSSISNPSLLDMCTAPGGFVDIALTKNLNLRVRAMSLPVENGGHEVQLSSKKVDVEFRDITTLACDMGLTRDDIPGNFPGPYDFRFANVFDASAKFDLVFCDGQVLRTHQRPEWREPREASRLTLTQLALGLEHLNNGGTMVILLHKLDSWRCFDTIHQFSKMSTVQLFKHPKNHKMRSSFYMVAKNIQADSAFAKEMVATWKQRYRIATLGTDEEYAKMHHVASQTVQTDLEKFGKEYIALGRKIWKTQADGLENASFIKNFPNNLPPDTKHSGMTRDHNPITPQEGLDIFEFDVPARDNAPITLRIYRQTASRDDALPLFLYMHGGGYVTGGLETDDLTCRAIALELPLVVASVEYRLAPEHKFPVGFEDSFDVVRWAASSEGQSKLNTDLSKGFILGGTSAGANFTAGISHLARDERLSPKISGVVFLAGSYCHPNARPKKYLDRILSVDEIDDAPGLTRKSIDYFAGLYGAPPEDKRLSPLLFDSHEDIAKKAYFAICGWDPRRDEAILLDQLLQEAGLSTKSHVYLGLPHGFWTTCPDLPVAKKWLEDLLQGMRWLLE</sequence>
<dbReference type="Pfam" id="PF07859">
    <property type="entry name" value="Abhydrolase_3"/>
    <property type="match status" value="1"/>
</dbReference>
<organism evidence="4 5">
    <name type="scientific">Fusarium avenaceum</name>
    <dbReference type="NCBI Taxonomy" id="40199"/>
    <lineage>
        <taxon>Eukaryota</taxon>
        <taxon>Fungi</taxon>
        <taxon>Dikarya</taxon>
        <taxon>Ascomycota</taxon>
        <taxon>Pezizomycotina</taxon>
        <taxon>Sordariomycetes</taxon>
        <taxon>Hypocreomycetidae</taxon>
        <taxon>Hypocreales</taxon>
        <taxon>Nectriaceae</taxon>
        <taxon>Fusarium</taxon>
        <taxon>Fusarium tricinctum species complex</taxon>
    </lineage>
</organism>
<dbReference type="PANTHER" id="PTHR48081:SF8">
    <property type="entry name" value="ALPHA_BETA HYDROLASE FOLD-3 DOMAIN-CONTAINING PROTEIN-RELATED"/>
    <property type="match status" value="1"/>
</dbReference>
<dbReference type="AlphaFoldDB" id="A0A9P7KVI5"/>
<dbReference type="Gene3D" id="3.40.50.1820">
    <property type="entry name" value="alpha/beta hydrolase"/>
    <property type="match status" value="1"/>
</dbReference>
<dbReference type="Proteomes" id="UP000782241">
    <property type="component" value="Unassembled WGS sequence"/>
</dbReference>
<keyword evidence="5" id="KW-1185">Reference proteome</keyword>
<dbReference type="GO" id="GO:0008168">
    <property type="term" value="F:methyltransferase activity"/>
    <property type="evidence" value="ECO:0007669"/>
    <property type="project" value="InterPro"/>
</dbReference>
<dbReference type="GO" id="GO:0032259">
    <property type="term" value="P:methylation"/>
    <property type="evidence" value="ECO:0007669"/>
    <property type="project" value="InterPro"/>
</dbReference>
<evidence type="ECO:0000313" key="5">
    <source>
        <dbReference type="Proteomes" id="UP000782241"/>
    </source>
</evidence>
<feature type="domain" description="Ribosomal RNA methyltransferase FtsJ" evidence="2">
    <location>
        <begin position="117"/>
        <end position="298"/>
    </location>
</feature>
<dbReference type="Gene3D" id="3.40.50.150">
    <property type="entry name" value="Vaccinia Virus protein VP39"/>
    <property type="match status" value="1"/>
</dbReference>
<reference evidence="4" key="1">
    <citation type="submission" date="2021-04" db="EMBL/GenBank/DDBJ databases">
        <title>Draft genome of Fusarium avenaceum strain F156N33, isolated from an atmospheric sample in Virginia.</title>
        <authorList>
            <person name="Yang S."/>
            <person name="Vinatzer B.A."/>
            <person name="Coleman J."/>
        </authorList>
    </citation>
    <scope>NUCLEOTIDE SEQUENCE</scope>
    <source>
        <strain evidence="4">F156N33</strain>
    </source>
</reference>
<dbReference type="InterPro" id="IPR050300">
    <property type="entry name" value="GDXG_lipolytic_enzyme"/>
</dbReference>
<evidence type="ECO:0008006" key="6">
    <source>
        <dbReference type="Google" id="ProtNLM"/>
    </source>
</evidence>
<dbReference type="SUPFAM" id="SSF53335">
    <property type="entry name" value="S-adenosyl-L-methionine-dependent methyltransferases"/>
    <property type="match status" value="1"/>
</dbReference>
<protein>
    <recommendedName>
        <fullName evidence="6">Alpha/beta hydrolase fold-3 domain-containing protein</fullName>
    </recommendedName>
</protein>